<gene>
    <name evidence="2" type="primary">mobB</name>
    <name evidence="2" type="ORF">ENW48_11190</name>
</gene>
<dbReference type="AlphaFoldDB" id="A0A7C5ERG3"/>
<protein>
    <submittedName>
        <fullName evidence="2">Molybdopterin-guanine dinucleotide biosynthesis protein B</fullName>
    </submittedName>
</protein>
<organism evidence="2">
    <name type="scientific">Desulfobacca acetoxidans</name>
    <dbReference type="NCBI Taxonomy" id="60893"/>
    <lineage>
        <taxon>Bacteria</taxon>
        <taxon>Pseudomonadati</taxon>
        <taxon>Thermodesulfobacteriota</taxon>
        <taxon>Desulfobaccia</taxon>
        <taxon>Desulfobaccales</taxon>
        <taxon>Desulfobaccaceae</taxon>
        <taxon>Desulfobacca</taxon>
    </lineage>
</organism>
<proteinExistence type="predicted"/>
<dbReference type="InterPro" id="IPR004435">
    <property type="entry name" value="MobB_dom"/>
</dbReference>
<dbReference type="PANTHER" id="PTHR40072">
    <property type="entry name" value="MOLYBDOPTERIN-GUANINE DINUCLEOTIDE BIOSYNTHESIS ADAPTER PROTEIN-RELATED"/>
    <property type="match status" value="1"/>
</dbReference>
<feature type="domain" description="Molybdopterin-guanine dinucleotide biosynthesis protein B (MobB)" evidence="1">
    <location>
        <begin position="22"/>
        <end position="150"/>
    </location>
</feature>
<dbReference type="InterPro" id="IPR027417">
    <property type="entry name" value="P-loop_NTPase"/>
</dbReference>
<dbReference type="InterPro" id="IPR052539">
    <property type="entry name" value="MGD_biosynthesis_adapter"/>
</dbReference>
<name>A0A7C5ERG3_9BACT</name>
<dbReference type="CDD" id="cd03116">
    <property type="entry name" value="MobB"/>
    <property type="match status" value="1"/>
</dbReference>
<accession>A0A7C5ERG3</accession>
<evidence type="ECO:0000259" key="1">
    <source>
        <dbReference type="Pfam" id="PF03205"/>
    </source>
</evidence>
<dbReference type="NCBIfam" id="TIGR00176">
    <property type="entry name" value="mobB"/>
    <property type="match status" value="1"/>
</dbReference>
<dbReference type="PANTHER" id="PTHR40072:SF1">
    <property type="entry name" value="MOLYBDOPTERIN-GUANINE DINUCLEOTIDE BIOSYNTHESIS ADAPTER PROTEIN"/>
    <property type="match status" value="1"/>
</dbReference>
<dbReference type="GO" id="GO:0005525">
    <property type="term" value="F:GTP binding"/>
    <property type="evidence" value="ECO:0007669"/>
    <property type="project" value="InterPro"/>
</dbReference>
<dbReference type="Gene3D" id="3.40.50.300">
    <property type="entry name" value="P-loop containing nucleotide triphosphate hydrolases"/>
    <property type="match status" value="1"/>
</dbReference>
<sequence>MISPPDHPPPPNGCPPWYSKAISIVGPSHSGKTELICRLIPWLTARGLRVAVLKHSHHAINEMGDRGKDTWRFRQAGARSVALAGPGFSQITRVFSGEPPLEKILQALQVEADVILVEGYKTGPLPKVAVLGQESGAKVPPYPRLRAVVSRESVATSLPCFRPDQIEELGRWLYEFLKQG</sequence>
<evidence type="ECO:0000313" key="2">
    <source>
        <dbReference type="EMBL" id="HGZ12758.1"/>
    </source>
</evidence>
<dbReference type="EMBL" id="DTKJ01000076">
    <property type="protein sequence ID" value="HGZ12758.1"/>
    <property type="molecule type" value="Genomic_DNA"/>
</dbReference>
<reference evidence="2" key="1">
    <citation type="journal article" date="2020" name="mSystems">
        <title>Genome- and Community-Level Interaction Insights into Carbon Utilization and Element Cycling Functions of Hydrothermarchaeota in Hydrothermal Sediment.</title>
        <authorList>
            <person name="Zhou Z."/>
            <person name="Liu Y."/>
            <person name="Xu W."/>
            <person name="Pan J."/>
            <person name="Luo Z.H."/>
            <person name="Li M."/>
        </authorList>
    </citation>
    <scope>NUCLEOTIDE SEQUENCE [LARGE SCALE GENOMIC DNA]</scope>
    <source>
        <strain evidence="2">SpSt-853</strain>
    </source>
</reference>
<dbReference type="SUPFAM" id="SSF52540">
    <property type="entry name" value="P-loop containing nucleoside triphosphate hydrolases"/>
    <property type="match status" value="1"/>
</dbReference>
<comment type="caution">
    <text evidence="2">The sequence shown here is derived from an EMBL/GenBank/DDBJ whole genome shotgun (WGS) entry which is preliminary data.</text>
</comment>
<dbReference type="Pfam" id="PF03205">
    <property type="entry name" value="MobB"/>
    <property type="match status" value="1"/>
</dbReference>
<dbReference type="GO" id="GO:0006777">
    <property type="term" value="P:Mo-molybdopterin cofactor biosynthetic process"/>
    <property type="evidence" value="ECO:0007669"/>
    <property type="project" value="InterPro"/>
</dbReference>